<organism evidence="10 12">
    <name type="scientific">Encephalitozoon hellem</name>
    <name type="common">Microsporidian parasite</name>
    <dbReference type="NCBI Taxonomy" id="27973"/>
    <lineage>
        <taxon>Eukaryota</taxon>
        <taxon>Fungi</taxon>
        <taxon>Fungi incertae sedis</taxon>
        <taxon>Microsporidia</taxon>
        <taxon>Unikaryonidae</taxon>
        <taxon>Encephalitozoon</taxon>
    </lineage>
</organism>
<gene>
    <name evidence="10" type="ORF">GPU96_05g09090</name>
    <name evidence="11" type="ORF">PFJ87_05g00950</name>
</gene>
<evidence type="ECO:0000313" key="10">
    <source>
        <dbReference type="EMBL" id="UTX43169.1"/>
    </source>
</evidence>
<sequence>MGENKIPLHLMLVTYLFYLIVVLLGHARDTFGKLFFPRMYKRYKLDNGKVPLYGSFESFFSRRIFRRGRDCCERPIAGVPGRYVTVLERISEDYNETFRFTGRKLRLLNLGSYNYLGFSSNEGPIVEKVVDVVRQYPLVMTAPTREVGCYGIIRELEEEMASFLYQEDCMVFSIGYGTNSSNIPVICEEETLILSDELNHASLITGAKISKGVIRVFEHNNMEDLESKLVFNISQGQPLTHRAWKKIIVIVEGIYSMEGTVANMKRLVELKKKYKFYIFVDEAHSIGALGATGRGVCEHTGVDFKEIDIFMGTFTKSFGGMGGYIAGSKKLITWLRFYSDLSLYGDQIPPFVCSQILESLRCIKFTELGRLRIEKLRSNTVLMRQSLVNAGFFVLGDEFSPVIPILVVCPGKLAEFSRLCMDEGIGVVVVGYPATPILTSRVRLCISASHSTEDIMKAFEVIDRVGERLGMKICR</sequence>
<evidence type="ECO:0000256" key="4">
    <source>
        <dbReference type="ARBA" id="ARBA00022679"/>
    </source>
</evidence>
<keyword evidence="4" id="KW-0808">Transferase</keyword>
<evidence type="ECO:0000256" key="7">
    <source>
        <dbReference type="RuleBase" id="RU003693"/>
    </source>
</evidence>
<reference evidence="10" key="1">
    <citation type="submission" date="2021-05" db="EMBL/GenBank/DDBJ databases">
        <title>Encephalitozoon hellem ATCC 50604 Complete Genome.</title>
        <authorList>
            <person name="Mascarenhas dos Santos A.C."/>
            <person name="Julian A.T."/>
            <person name="Pombert J.-F."/>
        </authorList>
    </citation>
    <scope>NUCLEOTIDE SEQUENCE</scope>
    <source>
        <strain evidence="10">ATCC 50604</strain>
    </source>
</reference>
<feature type="transmembrane region" description="Helical" evidence="8">
    <location>
        <begin position="6"/>
        <end position="25"/>
    </location>
</feature>
<evidence type="ECO:0000256" key="8">
    <source>
        <dbReference type="SAM" id="Phobius"/>
    </source>
</evidence>
<dbReference type="OrthoDB" id="65434at2759"/>
<keyword evidence="8" id="KW-0472">Membrane</keyword>
<keyword evidence="8" id="KW-1133">Transmembrane helix</keyword>
<dbReference type="GO" id="GO:0008483">
    <property type="term" value="F:transaminase activity"/>
    <property type="evidence" value="ECO:0007669"/>
    <property type="project" value="UniProtKB-KW"/>
</dbReference>
<evidence type="ECO:0000256" key="3">
    <source>
        <dbReference type="ARBA" id="ARBA00013220"/>
    </source>
</evidence>
<keyword evidence="8" id="KW-0812">Transmembrane</keyword>
<dbReference type="Gene3D" id="3.40.640.10">
    <property type="entry name" value="Type I PLP-dependent aspartate aminotransferase-like (Major domain)"/>
    <property type="match status" value="1"/>
</dbReference>
<dbReference type="EMBL" id="CP075151">
    <property type="protein sequence ID" value="UTX43169.1"/>
    <property type="molecule type" value="Genomic_DNA"/>
</dbReference>
<dbReference type="InterPro" id="IPR015421">
    <property type="entry name" value="PyrdxlP-dep_Trfase_major"/>
</dbReference>
<evidence type="ECO:0000256" key="6">
    <source>
        <dbReference type="ARBA" id="ARBA00048528"/>
    </source>
</evidence>
<dbReference type="EMBL" id="CP119066">
    <property type="protein sequence ID" value="WEL38626.1"/>
    <property type="molecule type" value="Genomic_DNA"/>
</dbReference>
<dbReference type="GO" id="GO:0017059">
    <property type="term" value="C:serine palmitoyltransferase complex"/>
    <property type="evidence" value="ECO:0007669"/>
    <property type="project" value="TreeGrafter"/>
</dbReference>
<dbReference type="GO" id="GO:0046512">
    <property type="term" value="P:sphingosine biosynthetic process"/>
    <property type="evidence" value="ECO:0007669"/>
    <property type="project" value="TreeGrafter"/>
</dbReference>
<dbReference type="PROSITE" id="PS00599">
    <property type="entry name" value="AA_TRANSFER_CLASS_2"/>
    <property type="match status" value="1"/>
</dbReference>
<name>A0A9Q9C2Z2_ENCHE</name>
<dbReference type="GO" id="GO:0004758">
    <property type="term" value="F:serine C-palmitoyltransferase activity"/>
    <property type="evidence" value="ECO:0007669"/>
    <property type="project" value="UniProtKB-EC"/>
</dbReference>
<accession>A0A9Q9C2Z2</accession>
<keyword evidence="11" id="KW-0032">Aminotransferase</keyword>
<dbReference type="Gene3D" id="3.90.1150.10">
    <property type="entry name" value="Aspartate Aminotransferase, domain 1"/>
    <property type="match status" value="1"/>
</dbReference>
<dbReference type="InterPro" id="IPR015422">
    <property type="entry name" value="PyrdxlP-dep_Trfase_small"/>
</dbReference>
<evidence type="ECO:0000313" key="12">
    <source>
        <dbReference type="Proteomes" id="UP001059546"/>
    </source>
</evidence>
<protein>
    <recommendedName>
        <fullName evidence="3">serine C-palmitoyltransferase</fullName>
        <ecNumber evidence="3">2.3.1.50</ecNumber>
    </recommendedName>
</protein>
<dbReference type="PANTHER" id="PTHR13693">
    <property type="entry name" value="CLASS II AMINOTRANSFERASE/8-AMINO-7-OXONONANOATE SYNTHASE"/>
    <property type="match status" value="1"/>
</dbReference>
<keyword evidence="5 7" id="KW-0663">Pyridoxal phosphate</keyword>
<evidence type="ECO:0000313" key="13">
    <source>
        <dbReference type="Proteomes" id="UP001217963"/>
    </source>
</evidence>
<dbReference type="PANTHER" id="PTHR13693:SF3">
    <property type="entry name" value="LD36009P"/>
    <property type="match status" value="1"/>
</dbReference>
<evidence type="ECO:0000259" key="9">
    <source>
        <dbReference type="Pfam" id="PF00155"/>
    </source>
</evidence>
<reference evidence="11 13" key="2">
    <citation type="submission" date="2023-02" db="EMBL/GenBank/DDBJ databases">
        <title>Encephalitozoon hellem ATCC 50451 complete genome.</title>
        <authorList>
            <person name="Mascarenhas dos Santos A.C."/>
            <person name="Julian A.T."/>
            <person name="Pombert J.-F."/>
        </authorList>
    </citation>
    <scope>NUCLEOTIDE SEQUENCE [LARGE SCALE GENOMIC DNA]</scope>
    <source>
        <strain evidence="11 13">ATCC 50451</strain>
    </source>
</reference>
<dbReference type="GO" id="GO:0016020">
    <property type="term" value="C:membrane"/>
    <property type="evidence" value="ECO:0007669"/>
    <property type="project" value="GOC"/>
</dbReference>
<dbReference type="Proteomes" id="UP001217963">
    <property type="component" value="Chromosome V"/>
</dbReference>
<dbReference type="GO" id="GO:0046513">
    <property type="term" value="P:ceramide biosynthetic process"/>
    <property type="evidence" value="ECO:0007669"/>
    <property type="project" value="TreeGrafter"/>
</dbReference>
<dbReference type="GO" id="GO:0030170">
    <property type="term" value="F:pyridoxal phosphate binding"/>
    <property type="evidence" value="ECO:0007669"/>
    <property type="project" value="InterPro"/>
</dbReference>
<keyword evidence="13" id="KW-1185">Reference proteome</keyword>
<dbReference type="Proteomes" id="UP001059546">
    <property type="component" value="Chromosome V"/>
</dbReference>
<dbReference type="EC" id="2.3.1.50" evidence="3"/>
<feature type="domain" description="Aminotransferase class I/classII large" evidence="9">
    <location>
        <begin position="107"/>
        <end position="462"/>
    </location>
</feature>
<dbReference type="InterPro" id="IPR050087">
    <property type="entry name" value="AON_synthase_class-II"/>
</dbReference>
<dbReference type="InterPro" id="IPR015424">
    <property type="entry name" value="PyrdxlP-dep_Trfase"/>
</dbReference>
<dbReference type="SUPFAM" id="SSF53383">
    <property type="entry name" value="PLP-dependent transferases"/>
    <property type="match status" value="1"/>
</dbReference>
<comment type="cofactor">
    <cofactor evidence="1 7">
        <name>pyridoxal 5'-phosphate</name>
        <dbReference type="ChEBI" id="CHEBI:597326"/>
    </cofactor>
</comment>
<proteinExistence type="inferred from homology"/>
<dbReference type="AlphaFoldDB" id="A0A9Q9C2Z2"/>
<comment type="catalytic activity">
    <reaction evidence="6">
        <text>L-serine + hexadecanoyl-CoA + H(+) = 3-oxosphinganine + CO2 + CoA</text>
        <dbReference type="Rhea" id="RHEA:14761"/>
        <dbReference type="ChEBI" id="CHEBI:15378"/>
        <dbReference type="ChEBI" id="CHEBI:16526"/>
        <dbReference type="ChEBI" id="CHEBI:33384"/>
        <dbReference type="ChEBI" id="CHEBI:57287"/>
        <dbReference type="ChEBI" id="CHEBI:57379"/>
        <dbReference type="ChEBI" id="CHEBI:58299"/>
        <dbReference type="EC" id="2.3.1.50"/>
    </reaction>
</comment>
<evidence type="ECO:0000256" key="2">
    <source>
        <dbReference type="ARBA" id="ARBA00008392"/>
    </source>
</evidence>
<evidence type="ECO:0000256" key="1">
    <source>
        <dbReference type="ARBA" id="ARBA00001933"/>
    </source>
</evidence>
<dbReference type="Pfam" id="PF00155">
    <property type="entry name" value="Aminotran_1_2"/>
    <property type="match status" value="1"/>
</dbReference>
<evidence type="ECO:0000256" key="5">
    <source>
        <dbReference type="ARBA" id="ARBA00022898"/>
    </source>
</evidence>
<evidence type="ECO:0000313" key="11">
    <source>
        <dbReference type="EMBL" id="WEL38626.1"/>
    </source>
</evidence>
<comment type="similarity">
    <text evidence="2 7">Belongs to the class-II pyridoxal-phosphate-dependent aminotransferase family.</text>
</comment>
<dbReference type="InterPro" id="IPR004839">
    <property type="entry name" value="Aminotransferase_I/II_large"/>
</dbReference>
<dbReference type="InterPro" id="IPR001917">
    <property type="entry name" value="Aminotrans_II_pyridoxalP_BS"/>
</dbReference>